<dbReference type="Proteomes" id="UP001316803">
    <property type="component" value="Unassembled WGS sequence"/>
</dbReference>
<feature type="non-terminal residue" evidence="1">
    <location>
        <position position="1"/>
    </location>
</feature>
<dbReference type="AlphaFoldDB" id="A0AAN8F378"/>
<comment type="caution">
    <text evidence="1">The sequence shown here is derived from an EMBL/GenBank/DDBJ whole genome shotgun (WGS) entry which is preliminary data.</text>
</comment>
<keyword evidence="2" id="KW-1185">Reference proteome</keyword>
<sequence>RSSNGLKEEDKKSKVLHFFAAVSTLFPDIMSMVKVYEFVQAEVMEEYYYSDIGDAREQSLIAIFGLNILLNKDPGGIAIPIEFSEELVADLSTMRTATVSGF</sequence>
<reference evidence="1 2" key="1">
    <citation type="submission" date="2022-12" db="EMBL/GenBank/DDBJ databases">
        <title>Genomic features and morphological characterization of a novel Knufia sp. strain isolated from spacecraft assembly facility.</title>
        <authorList>
            <person name="Teixeira M."/>
            <person name="Chander A.M."/>
            <person name="Stajich J.E."/>
            <person name="Venkateswaran K."/>
        </authorList>
    </citation>
    <scope>NUCLEOTIDE SEQUENCE [LARGE SCALE GENOMIC DNA]</scope>
    <source>
        <strain evidence="1 2">FJI-L2-BK-P2</strain>
    </source>
</reference>
<proteinExistence type="predicted"/>
<name>A0AAN8F378_9EURO</name>
<gene>
    <name evidence="1" type="ORF">OHC33_008775</name>
</gene>
<dbReference type="EMBL" id="JAKLMC020000028">
    <property type="protein sequence ID" value="KAK5950306.1"/>
    <property type="molecule type" value="Genomic_DNA"/>
</dbReference>
<evidence type="ECO:0000313" key="2">
    <source>
        <dbReference type="Proteomes" id="UP001316803"/>
    </source>
</evidence>
<accession>A0AAN8F378</accession>
<organism evidence="1 2">
    <name type="scientific">Knufia fluminis</name>
    <dbReference type="NCBI Taxonomy" id="191047"/>
    <lineage>
        <taxon>Eukaryota</taxon>
        <taxon>Fungi</taxon>
        <taxon>Dikarya</taxon>
        <taxon>Ascomycota</taxon>
        <taxon>Pezizomycotina</taxon>
        <taxon>Eurotiomycetes</taxon>
        <taxon>Chaetothyriomycetidae</taxon>
        <taxon>Chaetothyriales</taxon>
        <taxon>Trichomeriaceae</taxon>
        <taxon>Knufia</taxon>
    </lineage>
</organism>
<protein>
    <submittedName>
        <fullName evidence="1">Uncharacterized protein</fullName>
    </submittedName>
</protein>
<evidence type="ECO:0000313" key="1">
    <source>
        <dbReference type="EMBL" id="KAK5950306.1"/>
    </source>
</evidence>